<evidence type="ECO:0000256" key="1">
    <source>
        <dbReference type="ARBA" id="ARBA00010671"/>
    </source>
</evidence>
<dbReference type="InterPro" id="IPR005308">
    <property type="entry name" value="OKR_de-COase_N"/>
</dbReference>
<sequence length="756" mass="83592">MEFYKAFPIAVIDEDYEGKNAAGRGMRSLAEAIEKEGYRVVGGLTYEDARRLVNVFNTESCWLISVDGAESSTTRWEILAELLAAKRSRNNLLPIFLFGDDTTAEMVPAPVLRHANAFMRLFEDSPEFMARAIVRAAQNYLERLPPPMFKALMEYTLHGAYSWHTPGHGGGVAFRKSPVGQLFYAFFGENTLRSDISVSVGSVGSLLDHVGPIGEGERNAARIFGADETLFVVGGTSTANKIVWHGMVTRNDLVLCDRNCHKSILHSLIMTGATPIYLTPSRNGLGIIGPIAKEQFTPEAIAQKIAASPFAGETNGKVRLMVVTNSTYDGLCYNVDGIKAALGDAVEVLHFDEAWFAYANFHEFYDGYHAISSTKPARSQEAITFATQSTHKLLAAFSQASMLHVQHAEAKQLDITRFNEAFMMHTSTSPQYGIIASCDVAAAMMEQPAGRALVQETIDEAMSFRRAVNAVRTQMQDSWWFEVWEPPIADRAPSDAKSDWVLKPGDAWHGFEDLAENHVMVDPIKVTILSPGLNAGGTMLEHGIPAAVVTKFLSSRRIEIEKTGLYSFLVLFSMGITRGKWSTLITELLNFKDLYDANAPLSRALPALAAAHPDVYRTMGLRDLCEKIHDVYRSDDVPNAQREMYTVLPEMALRPADAYNRLVKGCVESIDIDELIGRTLAVMIVPYPPGIPLIMPGERITAATRSIQDYLVYARSFDKKFPGFETDIHGLRFVANPSGRRYLVDCIVEEGQDDTA</sequence>
<keyword evidence="3 5" id="KW-0663">Pyridoxal phosphate</keyword>
<dbReference type="GO" id="GO:0006527">
    <property type="term" value="P:L-arginine catabolic process"/>
    <property type="evidence" value="ECO:0007669"/>
    <property type="project" value="TreeGrafter"/>
</dbReference>
<evidence type="ECO:0000256" key="5">
    <source>
        <dbReference type="PIRSR" id="PIRSR009393-1"/>
    </source>
</evidence>
<dbReference type="EMBL" id="CABFNB010000149">
    <property type="protein sequence ID" value="VTZ65192.1"/>
    <property type="molecule type" value="Genomic_DNA"/>
</dbReference>
<name>A0A508X5Y2_9HYPH</name>
<proteinExistence type="inferred from homology"/>
<comment type="similarity">
    <text evidence="1">Belongs to the Orn/Lys/Arg decarboxylase class-I family.</text>
</comment>
<dbReference type="PANTHER" id="PTHR45229:SF3">
    <property type="entry name" value="BIODEGRADATIVE ARGININE DECARBOXYLASE"/>
    <property type="match status" value="1"/>
</dbReference>
<dbReference type="InterPro" id="IPR011193">
    <property type="entry name" value="Orn/lys/arg_de-COase"/>
</dbReference>
<dbReference type="GO" id="GO:0030170">
    <property type="term" value="F:pyridoxal phosphate binding"/>
    <property type="evidence" value="ECO:0007669"/>
    <property type="project" value="TreeGrafter"/>
</dbReference>
<evidence type="ECO:0000313" key="7">
    <source>
        <dbReference type="EMBL" id="VTZ65192.1"/>
    </source>
</evidence>
<dbReference type="InterPro" id="IPR015421">
    <property type="entry name" value="PyrdxlP-dep_Trfase_major"/>
</dbReference>
<dbReference type="Pfam" id="PF01276">
    <property type="entry name" value="OKR_DC_1"/>
    <property type="match status" value="1"/>
</dbReference>
<dbReference type="PIRSF" id="PIRSF009393">
    <property type="entry name" value="Orn_decarb"/>
    <property type="match status" value="1"/>
</dbReference>
<feature type="domain" description="Orn/Lys/Arg decarboxylases family 1 pyridoxal-P attachment site" evidence="6">
    <location>
        <begin position="387"/>
        <end position="401"/>
    </location>
</feature>
<dbReference type="InterPro" id="IPR036633">
    <property type="entry name" value="Prn/Lys/Arg_de-COase_C_sf"/>
</dbReference>
<dbReference type="SUPFAM" id="SSF53383">
    <property type="entry name" value="PLP-dependent transferases"/>
    <property type="match status" value="1"/>
</dbReference>
<accession>A0A508X5Y2</accession>
<organism evidence="7">
    <name type="scientific">Sinorhizobium medicae</name>
    <dbReference type="NCBI Taxonomy" id="110321"/>
    <lineage>
        <taxon>Bacteria</taxon>
        <taxon>Pseudomonadati</taxon>
        <taxon>Pseudomonadota</taxon>
        <taxon>Alphaproteobacteria</taxon>
        <taxon>Hyphomicrobiales</taxon>
        <taxon>Rhizobiaceae</taxon>
        <taxon>Sinorhizobium/Ensifer group</taxon>
        <taxon>Sinorhizobium</taxon>
    </lineage>
</organism>
<dbReference type="InterPro" id="IPR008286">
    <property type="entry name" value="Prn/Lys/Arg_de-COase_C"/>
</dbReference>
<dbReference type="RefSeq" id="WP_011970082.1">
    <property type="nucleotide sequence ID" value="NZ_CABFNB010000149.1"/>
</dbReference>
<dbReference type="Pfam" id="PF03709">
    <property type="entry name" value="OKR_DC_1_N"/>
    <property type="match status" value="1"/>
</dbReference>
<dbReference type="Proteomes" id="UP000507954">
    <property type="component" value="Unassembled WGS sequence"/>
</dbReference>
<dbReference type="AlphaFoldDB" id="A0A508X5Y2"/>
<dbReference type="Gene3D" id="3.40.50.2300">
    <property type="match status" value="1"/>
</dbReference>
<evidence type="ECO:0000256" key="2">
    <source>
        <dbReference type="ARBA" id="ARBA00022793"/>
    </source>
</evidence>
<dbReference type="Gene3D" id="3.90.100.10">
    <property type="entry name" value="Orn/Lys/Arg decarboxylase, C-terminal domain"/>
    <property type="match status" value="1"/>
</dbReference>
<dbReference type="GO" id="GO:0005829">
    <property type="term" value="C:cytosol"/>
    <property type="evidence" value="ECO:0007669"/>
    <property type="project" value="TreeGrafter"/>
</dbReference>
<dbReference type="GO" id="GO:0008923">
    <property type="term" value="F:lysine decarboxylase activity"/>
    <property type="evidence" value="ECO:0007669"/>
    <property type="project" value="UniProtKB-EC"/>
</dbReference>
<dbReference type="FunFam" id="3.40.640.10:FF:000008">
    <property type="entry name" value="Lysine decarboxylase, inducible"/>
    <property type="match status" value="1"/>
</dbReference>
<evidence type="ECO:0000256" key="3">
    <source>
        <dbReference type="ARBA" id="ARBA00022898"/>
    </source>
</evidence>
<keyword evidence="2" id="KW-0210">Decarboxylase</keyword>
<evidence type="ECO:0000256" key="4">
    <source>
        <dbReference type="ARBA" id="ARBA00023239"/>
    </source>
</evidence>
<keyword evidence="4 7" id="KW-0456">Lyase</keyword>
<dbReference type="Gene3D" id="3.90.1150.10">
    <property type="entry name" value="Aspartate Aminotransferase, domain 1"/>
    <property type="match status" value="1"/>
</dbReference>
<dbReference type="SUPFAM" id="SSF55904">
    <property type="entry name" value="Ornithine decarboxylase C-terminal domain"/>
    <property type="match status" value="1"/>
</dbReference>
<dbReference type="OMA" id="MMEAPGG"/>
<dbReference type="GO" id="GO:0008792">
    <property type="term" value="F:arginine decarboxylase activity"/>
    <property type="evidence" value="ECO:0007669"/>
    <property type="project" value="TreeGrafter"/>
</dbReference>
<dbReference type="PROSITE" id="PS00703">
    <property type="entry name" value="OKR_DC_1"/>
    <property type="match status" value="1"/>
</dbReference>
<reference evidence="7" key="1">
    <citation type="submission" date="2019-06" db="EMBL/GenBank/DDBJ databases">
        <authorList>
            <person name="Le Quere A."/>
            <person name="Colella S."/>
        </authorList>
    </citation>
    <scope>NUCLEOTIDE SEQUENCE</scope>
    <source>
        <strain evidence="7">EmedicaeMD41</strain>
    </source>
</reference>
<dbReference type="PANTHER" id="PTHR45229">
    <property type="entry name" value="CONSTITUTIVE ORNITHINE DECARBOXYLASE"/>
    <property type="match status" value="1"/>
</dbReference>
<dbReference type="Pfam" id="PF03711">
    <property type="entry name" value="OKR_DC_1_C"/>
    <property type="match status" value="1"/>
</dbReference>
<dbReference type="InterPro" id="IPR000310">
    <property type="entry name" value="Orn/Lys/Arg_deCO2ase_major_dom"/>
</dbReference>
<protein>
    <submittedName>
        <fullName evidence="7">Constitutive lysine decarboxylase</fullName>
        <ecNumber evidence="7">4.1.1.18</ecNumber>
    </submittedName>
</protein>
<dbReference type="InterPro" id="IPR015424">
    <property type="entry name" value="PyrdxlP-dep_Trfase"/>
</dbReference>
<gene>
    <name evidence="7" type="primary">ldcC</name>
    <name evidence="7" type="ORF">EMEDMD4_790216</name>
</gene>
<dbReference type="EC" id="4.1.1.18" evidence="7"/>
<dbReference type="InterPro" id="IPR015422">
    <property type="entry name" value="PyrdxlP-dep_Trfase_small"/>
</dbReference>
<feature type="modified residue" description="N6-(pyridoxal phosphate)lysine" evidence="5">
    <location>
        <position position="392"/>
    </location>
</feature>
<evidence type="ECO:0000259" key="6">
    <source>
        <dbReference type="PROSITE" id="PS00703"/>
    </source>
</evidence>
<dbReference type="Gene3D" id="3.40.640.10">
    <property type="entry name" value="Type I PLP-dependent aspartate aminotransferase-like (Major domain)"/>
    <property type="match status" value="1"/>
</dbReference>